<dbReference type="EMBL" id="QGGG01000021">
    <property type="protein sequence ID" value="PWJ75257.1"/>
    <property type="molecule type" value="Genomic_DNA"/>
</dbReference>
<evidence type="ECO:0000313" key="2">
    <source>
        <dbReference type="Proteomes" id="UP000245396"/>
    </source>
</evidence>
<comment type="caution">
    <text evidence="1">The sequence shown here is derived from an EMBL/GenBank/DDBJ whole genome shotgun (WGS) entry which is preliminary data.</text>
</comment>
<keyword evidence="2" id="KW-1185">Reference proteome</keyword>
<dbReference type="AlphaFoldDB" id="A0A316BPU0"/>
<protein>
    <submittedName>
        <fullName evidence="1">Uncharacterized protein</fullName>
    </submittedName>
</protein>
<dbReference type="OrthoDB" id="8116141at2"/>
<accession>A0A316BPU0</accession>
<proteinExistence type="predicted"/>
<dbReference type="RefSeq" id="WP_109614603.1">
    <property type="nucleotide sequence ID" value="NZ_QGGG01000021.1"/>
</dbReference>
<sequence length="79" mass="8401">MSRFVPQRDMSADEIMGCISQAEAIMILCANASDSVFNDIGDKDILACAMNNALKLAIDLMDPVRDALASHEGLKGGAE</sequence>
<evidence type="ECO:0000313" key="1">
    <source>
        <dbReference type="EMBL" id="PWJ75257.1"/>
    </source>
</evidence>
<organism evidence="1 2">
    <name type="scientific">Pseudaminobacter salicylatoxidans</name>
    <dbReference type="NCBI Taxonomy" id="93369"/>
    <lineage>
        <taxon>Bacteria</taxon>
        <taxon>Pseudomonadati</taxon>
        <taxon>Pseudomonadota</taxon>
        <taxon>Alphaproteobacteria</taxon>
        <taxon>Hyphomicrobiales</taxon>
        <taxon>Phyllobacteriaceae</taxon>
        <taxon>Pseudaminobacter</taxon>
    </lineage>
</organism>
<name>A0A316BPU0_PSESE</name>
<gene>
    <name evidence="1" type="ORF">C7441_12139</name>
</gene>
<dbReference type="Proteomes" id="UP000245396">
    <property type="component" value="Unassembled WGS sequence"/>
</dbReference>
<reference evidence="1 2" key="1">
    <citation type="submission" date="2018-05" db="EMBL/GenBank/DDBJ databases">
        <title>Genomic Encyclopedia of Type Strains, Phase IV (KMG-IV): sequencing the most valuable type-strain genomes for metagenomic binning, comparative biology and taxonomic classification.</title>
        <authorList>
            <person name="Goeker M."/>
        </authorList>
    </citation>
    <scope>NUCLEOTIDE SEQUENCE [LARGE SCALE GENOMIC DNA]</scope>
    <source>
        <strain evidence="1 2">DSM 6986</strain>
    </source>
</reference>